<dbReference type="GO" id="GO:0008146">
    <property type="term" value="F:sulfotransferase activity"/>
    <property type="evidence" value="ECO:0007669"/>
    <property type="project" value="InterPro"/>
</dbReference>
<protein>
    <submittedName>
        <fullName evidence="1">Sulfotransferase family 2 domain-containing protein</fullName>
    </submittedName>
</protein>
<sequence>MKFRNPSVTSENWRRNTRHQFAADFAQEIYASNSIYSHIPKNASSTMRYSVALANRLITPSTDISWVYANNMTFVPSLRFQTLADYTFVILRCPFSRLASAFLDQIVRRPHMYVMRQRKKGFNRHIVDKIVARHITFERFVLKLRDNPGFLRLNAHWRPQVDFLLYEEYDDYFCVENMGSATKILKEKIDLDVVDTRHLAKHGIDRYKKVVVENGFQLTAPQIQKMKHANTIVDPQCLYSAQLVKMVANLYAQDIDLYWDKFGGENLLFKVR</sequence>
<dbReference type="AlphaFoldDB" id="A0AAP2DFE7"/>
<gene>
    <name evidence="1" type="ORF">KK083_01305</name>
</gene>
<organism evidence="1 2">
    <name type="scientific">Chryseosolibacter histidini</name>
    <dbReference type="NCBI Taxonomy" id="2782349"/>
    <lineage>
        <taxon>Bacteria</taxon>
        <taxon>Pseudomonadati</taxon>
        <taxon>Bacteroidota</taxon>
        <taxon>Cytophagia</taxon>
        <taxon>Cytophagales</taxon>
        <taxon>Chryseotaleaceae</taxon>
        <taxon>Chryseosolibacter</taxon>
    </lineage>
</organism>
<comment type="caution">
    <text evidence="1">The sequence shown here is derived from an EMBL/GenBank/DDBJ whole genome shotgun (WGS) entry which is preliminary data.</text>
</comment>
<dbReference type="GO" id="GO:0016020">
    <property type="term" value="C:membrane"/>
    <property type="evidence" value="ECO:0007669"/>
    <property type="project" value="InterPro"/>
</dbReference>
<dbReference type="RefSeq" id="WP_254159776.1">
    <property type="nucleotide sequence ID" value="NZ_JAHESF010000001.1"/>
</dbReference>
<keyword evidence="2" id="KW-1185">Reference proteome</keyword>
<accession>A0AAP2DFE7</accession>
<name>A0AAP2DFE7_9BACT</name>
<proteinExistence type="predicted"/>
<dbReference type="Proteomes" id="UP001319200">
    <property type="component" value="Unassembled WGS sequence"/>
</dbReference>
<evidence type="ECO:0000313" key="1">
    <source>
        <dbReference type="EMBL" id="MBT1695493.1"/>
    </source>
</evidence>
<dbReference type="EMBL" id="JAHESF010000001">
    <property type="protein sequence ID" value="MBT1695493.1"/>
    <property type="molecule type" value="Genomic_DNA"/>
</dbReference>
<evidence type="ECO:0000313" key="2">
    <source>
        <dbReference type="Proteomes" id="UP001319200"/>
    </source>
</evidence>
<reference evidence="1 2" key="1">
    <citation type="submission" date="2021-05" db="EMBL/GenBank/DDBJ databases">
        <title>A Polyphasic approach of four new species of the genus Ohtaekwangia: Ohtaekwangia histidinii sp. nov., Ohtaekwangia cretensis sp. nov., Ohtaekwangia indiensis sp. nov., Ohtaekwangia reichenbachii sp. nov. from diverse environment.</title>
        <authorList>
            <person name="Octaviana S."/>
        </authorList>
    </citation>
    <scope>NUCLEOTIDE SEQUENCE [LARGE SCALE GENOMIC DNA]</scope>
    <source>
        <strain evidence="1 2">PWU4</strain>
    </source>
</reference>
<dbReference type="Pfam" id="PF03567">
    <property type="entry name" value="Sulfotransfer_2"/>
    <property type="match status" value="1"/>
</dbReference>
<dbReference type="InterPro" id="IPR005331">
    <property type="entry name" value="Sulfotransferase"/>
</dbReference>